<sequence length="71" mass="8079">MPYTTPSDIEAEWMKVTEAAAVIGVDPRTVKAMIRDGRLKVRAMQFDLATRIHRGDWEAELQRRMDAFASA</sequence>
<evidence type="ECO:0000313" key="2">
    <source>
        <dbReference type="EMBL" id="AFI44036.1"/>
    </source>
</evidence>
<evidence type="ECO:0000259" key="1">
    <source>
        <dbReference type="Pfam" id="PF12728"/>
    </source>
</evidence>
<dbReference type="RefSeq" id="WP_014696933.1">
    <property type="nucleotide sequence ID" value="NC_017833.1"/>
</dbReference>
<protein>
    <recommendedName>
        <fullName evidence="1">Helix-turn-helix domain-containing protein</fullName>
    </recommendedName>
</protein>
<feature type="domain" description="Helix-turn-helix" evidence="1">
    <location>
        <begin position="13"/>
        <end position="42"/>
    </location>
</feature>
<dbReference type="Pfam" id="PF12728">
    <property type="entry name" value="HTH_17"/>
    <property type="match status" value="1"/>
</dbReference>
<gene>
    <name evidence="2" type="ORF">pFP4.37c</name>
</gene>
<keyword evidence="2" id="KW-0614">Plasmid</keyword>
<accession>I1VH38</accession>
<name>I1VH38_9ACTN</name>
<dbReference type="InterPro" id="IPR041657">
    <property type="entry name" value="HTH_17"/>
</dbReference>
<dbReference type="AlphaFoldDB" id="I1VH38"/>
<geneLocation type="plasmid" evidence="2">
    <name>pFP4</name>
</geneLocation>
<reference evidence="2" key="1">
    <citation type="journal article" date="2012" name="Plasmid">
        <title>Characterization of Streptomyces plasmid-phage pFP4 and its evolutionary implications.</title>
        <authorList>
            <person name="Chen Z."/>
            <person name="Zhong L."/>
            <person name="Shen M."/>
            <person name="Fang P."/>
            <person name="Qin Z."/>
        </authorList>
    </citation>
    <scope>NUCLEOTIDE SEQUENCE</scope>
    <source>
        <strain evidence="2">FR1</strain>
        <plasmid evidence="2">pFP4</plasmid>
    </source>
</reference>
<dbReference type="EMBL" id="JQ606827">
    <property type="protein sequence ID" value="AFI44036.1"/>
    <property type="molecule type" value="Genomic_DNA"/>
</dbReference>
<proteinExistence type="predicted"/>
<organism evidence="2">
    <name type="scientific">Streptomyces sp. FR1</name>
    <dbReference type="NCBI Taxonomy" id="349971"/>
    <lineage>
        <taxon>Bacteria</taxon>
        <taxon>Bacillati</taxon>
        <taxon>Actinomycetota</taxon>
        <taxon>Actinomycetes</taxon>
        <taxon>Kitasatosporales</taxon>
        <taxon>Streptomycetaceae</taxon>
        <taxon>Streptomyces</taxon>
    </lineage>
</organism>